<dbReference type="AlphaFoldDB" id="A0A8J5RB02"/>
<reference evidence="1" key="1">
    <citation type="submission" date="2020-03" db="EMBL/GenBank/DDBJ databases">
        <authorList>
            <person name="Chebbi M.A."/>
            <person name="Drezen J.M."/>
        </authorList>
    </citation>
    <scope>NUCLEOTIDE SEQUENCE</scope>
    <source>
        <tissue evidence="1">Whole body</tissue>
    </source>
</reference>
<reference evidence="1" key="2">
    <citation type="submission" date="2021-04" db="EMBL/GenBank/DDBJ databases">
        <title>Genome-wide patterns of bracovirus chromosomal integration into multiple host tissues during parasitism.</title>
        <authorList>
            <person name="Chebbi M.A.C."/>
        </authorList>
    </citation>
    <scope>NUCLEOTIDE SEQUENCE</scope>
    <source>
        <tissue evidence="1">Whole body</tissue>
    </source>
</reference>
<comment type="caution">
    <text evidence="1">The sequence shown here is derived from an EMBL/GenBank/DDBJ whole genome shotgun (WGS) entry which is preliminary data.</text>
</comment>
<organism evidence="1 2">
    <name type="scientific">Cotesia typhae</name>
    <dbReference type="NCBI Taxonomy" id="2053667"/>
    <lineage>
        <taxon>Eukaryota</taxon>
        <taxon>Metazoa</taxon>
        <taxon>Ecdysozoa</taxon>
        <taxon>Arthropoda</taxon>
        <taxon>Hexapoda</taxon>
        <taxon>Insecta</taxon>
        <taxon>Pterygota</taxon>
        <taxon>Neoptera</taxon>
        <taxon>Endopterygota</taxon>
        <taxon>Hymenoptera</taxon>
        <taxon>Apocrita</taxon>
        <taxon>Ichneumonoidea</taxon>
        <taxon>Braconidae</taxon>
        <taxon>Microgastrinae</taxon>
        <taxon>Cotesia</taxon>
    </lineage>
</organism>
<evidence type="ECO:0000313" key="2">
    <source>
        <dbReference type="Proteomes" id="UP000729913"/>
    </source>
</evidence>
<protein>
    <submittedName>
        <fullName evidence="1">Uncharacterized protein</fullName>
    </submittedName>
</protein>
<gene>
    <name evidence="1" type="ORF">G9C98_007224</name>
</gene>
<dbReference type="OrthoDB" id="29596at2759"/>
<accession>A0A8J5RB02</accession>
<dbReference type="EMBL" id="JAAOIC020000006">
    <property type="protein sequence ID" value="KAG8041920.1"/>
    <property type="molecule type" value="Genomic_DNA"/>
</dbReference>
<keyword evidence="2" id="KW-1185">Reference proteome</keyword>
<proteinExistence type="predicted"/>
<sequence length="102" mass="11963">PVNDLRQTLPSLLTEKTAEELENLPPYVEKCIMVYIPDIQHCLAITEWNGPPPDDEMIPGLEFKFSCNNIRVKHIAQLANEQKFKIDMQEFKQWILQAIKRR</sequence>
<name>A0A8J5RB02_9HYME</name>
<dbReference type="Proteomes" id="UP000729913">
    <property type="component" value="Unassembled WGS sequence"/>
</dbReference>
<feature type="non-terminal residue" evidence="1">
    <location>
        <position position="1"/>
    </location>
</feature>
<evidence type="ECO:0000313" key="1">
    <source>
        <dbReference type="EMBL" id="KAG8041920.1"/>
    </source>
</evidence>